<dbReference type="RefSeq" id="WP_126072378.1">
    <property type="nucleotide sequence ID" value="NZ_CP051166.1"/>
</dbReference>
<dbReference type="EMBL" id="RXLQ01000001">
    <property type="protein sequence ID" value="RSZ60994.1"/>
    <property type="molecule type" value="Genomic_DNA"/>
</dbReference>
<organism evidence="2 3">
    <name type="scientific">Massilia atriviolacea</name>
    <dbReference type="NCBI Taxonomy" id="2495579"/>
    <lineage>
        <taxon>Bacteria</taxon>
        <taxon>Pseudomonadati</taxon>
        <taxon>Pseudomonadota</taxon>
        <taxon>Betaproteobacteria</taxon>
        <taxon>Burkholderiales</taxon>
        <taxon>Oxalobacteraceae</taxon>
        <taxon>Telluria group</taxon>
        <taxon>Massilia</taxon>
    </lineage>
</organism>
<protein>
    <submittedName>
        <fullName evidence="2">Uncharacterized protein</fullName>
    </submittedName>
</protein>
<accession>A0A430HUE3</accession>
<evidence type="ECO:0000313" key="3">
    <source>
        <dbReference type="Proteomes" id="UP000278085"/>
    </source>
</evidence>
<comment type="caution">
    <text evidence="2">The sequence shown here is derived from an EMBL/GenBank/DDBJ whole genome shotgun (WGS) entry which is preliminary data.</text>
</comment>
<dbReference type="AlphaFoldDB" id="A0A430HUE3"/>
<keyword evidence="3" id="KW-1185">Reference proteome</keyword>
<dbReference type="Proteomes" id="UP000278085">
    <property type="component" value="Unassembled WGS sequence"/>
</dbReference>
<keyword evidence="1" id="KW-0472">Membrane</keyword>
<proteinExistence type="predicted"/>
<feature type="transmembrane region" description="Helical" evidence="1">
    <location>
        <begin position="44"/>
        <end position="63"/>
    </location>
</feature>
<name>A0A430HUE3_9BURK</name>
<gene>
    <name evidence="2" type="ORF">EJB06_02330</name>
</gene>
<evidence type="ECO:0000256" key="1">
    <source>
        <dbReference type="SAM" id="Phobius"/>
    </source>
</evidence>
<evidence type="ECO:0000313" key="2">
    <source>
        <dbReference type="EMBL" id="RSZ60994.1"/>
    </source>
</evidence>
<keyword evidence="1" id="KW-1133">Transmembrane helix</keyword>
<reference evidence="2 3" key="1">
    <citation type="submission" date="2018-12" db="EMBL/GenBank/DDBJ databases">
        <authorList>
            <person name="Yang E."/>
        </authorList>
    </citation>
    <scope>NUCLEOTIDE SEQUENCE [LARGE SCALE GENOMIC DNA]</scope>
    <source>
        <strain evidence="2 3">SOD</strain>
    </source>
</reference>
<keyword evidence="1" id="KW-0812">Transmembrane</keyword>
<sequence>MVPANIRFEKAARNARPLWRQSRSSLIPIAFFPLASESPGPEDIRRYGTAVFAALPLLLLLIFQGIRLYEKGNGTGFQV</sequence>